<feature type="signal peptide" evidence="1">
    <location>
        <begin position="1"/>
        <end position="25"/>
    </location>
</feature>
<organism evidence="2 3">
    <name type="scientific">Candidatus Nitronereus thalassa</name>
    <dbReference type="NCBI Taxonomy" id="3020898"/>
    <lineage>
        <taxon>Bacteria</taxon>
        <taxon>Pseudomonadati</taxon>
        <taxon>Nitrospirota</taxon>
        <taxon>Nitrospiria</taxon>
        <taxon>Nitrospirales</taxon>
        <taxon>Nitrospiraceae</taxon>
        <taxon>Candidatus Nitronereus</taxon>
    </lineage>
</organism>
<keyword evidence="1" id="KW-0732">Signal</keyword>
<evidence type="ECO:0000256" key="1">
    <source>
        <dbReference type="SAM" id="SignalP"/>
    </source>
</evidence>
<keyword evidence="3" id="KW-1185">Reference proteome</keyword>
<dbReference type="RefSeq" id="WP_313834510.1">
    <property type="nucleotide sequence ID" value="NZ_JAQOUE010000002.1"/>
</dbReference>
<sequence>MMRTSFFILCLGVFLIFGLTGSAFALQSGGVEIGDLETGSVVGQPFKELDVDIAFTAMKVGNKQGWYPPTAILNLVAQGTGGRAGRPVLLQVTNKLESDYSFHLTADSAFAGPTSMTAKLTLKPGETKFIGIPTSDLTYVTASNLLNYTNPSAKDDLGGQLLILR</sequence>
<name>A0ABU3KBV6_9BACT</name>
<dbReference type="EMBL" id="JAQOUE010000002">
    <property type="protein sequence ID" value="MDT7043924.1"/>
    <property type="molecule type" value="Genomic_DNA"/>
</dbReference>
<evidence type="ECO:0000313" key="3">
    <source>
        <dbReference type="Proteomes" id="UP001250932"/>
    </source>
</evidence>
<dbReference type="Proteomes" id="UP001250932">
    <property type="component" value="Unassembled WGS sequence"/>
</dbReference>
<gene>
    <name evidence="2" type="ORF">PPG34_16350</name>
</gene>
<proteinExistence type="predicted"/>
<reference evidence="2 3" key="1">
    <citation type="journal article" date="2023" name="ISME J.">
        <title>Cultivation and genomic characterization of novel and ubiquitous marine nitrite-oxidizing bacteria from the Nitrospirales.</title>
        <authorList>
            <person name="Mueller A.J."/>
            <person name="Daebeler A."/>
            <person name="Herbold C.W."/>
            <person name="Kirkegaard R.H."/>
            <person name="Daims H."/>
        </authorList>
    </citation>
    <scope>NUCLEOTIDE SEQUENCE [LARGE SCALE GENOMIC DNA]</scope>
    <source>
        <strain evidence="2 3">EB</strain>
    </source>
</reference>
<feature type="chain" id="PRO_5046787720" evidence="1">
    <location>
        <begin position="26"/>
        <end position="165"/>
    </location>
</feature>
<protein>
    <submittedName>
        <fullName evidence="2">Uncharacterized protein</fullName>
    </submittedName>
</protein>
<comment type="caution">
    <text evidence="2">The sequence shown here is derived from an EMBL/GenBank/DDBJ whole genome shotgun (WGS) entry which is preliminary data.</text>
</comment>
<accession>A0ABU3KBV6</accession>
<evidence type="ECO:0000313" key="2">
    <source>
        <dbReference type="EMBL" id="MDT7043924.1"/>
    </source>
</evidence>